<evidence type="ECO:0000256" key="1">
    <source>
        <dbReference type="ARBA" id="ARBA00004651"/>
    </source>
</evidence>
<keyword evidence="6 7" id="KW-0472">Membrane</keyword>
<comment type="similarity">
    <text evidence="2">Belongs to the CPA3 antiporters (TC 2.A.63) subunit B family.</text>
</comment>
<feature type="transmembrane region" description="Helical" evidence="7">
    <location>
        <begin position="140"/>
        <end position="158"/>
    </location>
</feature>
<keyword evidence="10" id="KW-1185">Reference proteome</keyword>
<evidence type="ECO:0000256" key="6">
    <source>
        <dbReference type="ARBA" id="ARBA00023136"/>
    </source>
</evidence>
<evidence type="ECO:0000256" key="7">
    <source>
        <dbReference type="SAM" id="Phobius"/>
    </source>
</evidence>
<dbReference type="Pfam" id="PF04039">
    <property type="entry name" value="MnhB"/>
    <property type="match status" value="1"/>
</dbReference>
<proteinExistence type="inferred from homology"/>
<keyword evidence="5 7" id="KW-1133">Transmembrane helix</keyword>
<dbReference type="AlphaFoldDB" id="A0A0W0YKF4"/>
<evidence type="ECO:0000256" key="4">
    <source>
        <dbReference type="ARBA" id="ARBA00022692"/>
    </source>
</evidence>
<feature type="transmembrane region" description="Helical" evidence="7">
    <location>
        <begin position="68"/>
        <end position="87"/>
    </location>
</feature>
<evidence type="ECO:0000256" key="3">
    <source>
        <dbReference type="ARBA" id="ARBA00022475"/>
    </source>
</evidence>
<name>A0A0W0YKF4_9GAMM</name>
<evidence type="ECO:0000256" key="2">
    <source>
        <dbReference type="ARBA" id="ARBA00009425"/>
    </source>
</evidence>
<dbReference type="PANTHER" id="PTHR33932">
    <property type="entry name" value="NA(+)/H(+) ANTIPORTER SUBUNIT B"/>
    <property type="match status" value="1"/>
</dbReference>
<dbReference type="STRING" id="45074.Lsan_2668"/>
<sequence>MNRIRKYFFLFSSVGFFIFLIPGILTLLPYGQNQSEYARIVLTQEAVKIKAANIVTAVAFDYRGFDSFIEAMILFTSVVGIILILRVGEKERKEVSAYINSRKPFPRISPAIEILGLILIGYIVFFGFYIVLHAQLSPGGGFQGGVIISSALLLIYLAGSYFEFTQRLSLYVISIVESLGLISLIFLGSAPFFEGNNFFYNFLPKGTLGNILSSGTIPPFNLFVGITVMAGILQILNEFLEQAIIIRKKE</sequence>
<dbReference type="GO" id="GO:0005886">
    <property type="term" value="C:plasma membrane"/>
    <property type="evidence" value="ECO:0007669"/>
    <property type="project" value="UniProtKB-SubCell"/>
</dbReference>
<accession>A0A0W0YKF4</accession>
<dbReference type="PANTHER" id="PTHR33932:SF4">
    <property type="entry name" value="NA(+)_H(+) ANTIPORTER SUBUNIT B"/>
    <property type="match status" value="1"/>
</dbReference>
<dbReference type="OrthoDB" id="2085045at2"/>
<dbReference type="EMBL" id="LNYU01000078">
    <property type="protein sequence ID" value="KTD57046.1"/>
    <property type="molecule type" value="Genomic_DNA"/>
</dbReference>
<evidence type="ECO:0000259" key="8">
    <source>
        <dbReference type="Pfam" id="PF04039"/>
    </source>
</evidence>
<feature type="transmembrane region" description="Helical" evidence="7">
    <location>
        <begin position="220"/>
        <end position="240"/>
    </location>
</feature>
<dbReference type="InterPro" id="IPR050622">
    <property type="entry name" value="CPA3_antiporter_subunitB"/>
</dbReference>
<feature type="domain" description="Na+/H+ antiporter MnhB subunit-related protein" evidence="8">
    <location>
        <begin position="116"/>
        <end position="233"/>
    </location>
</feature>
<keyword evidence="3" id="KW-1003">Cell membrane</keyword>
<organism evidence="9 10">
    <name type="scientific">Legionella santicrucis</name>
    <dbReference type="NCBI Taxonomy" id="45074"/>
    <lineage>
        <taxon>Bacteria</taxon>
        <taxon>Pseudomonadati</taxon>
        <taxon>Pseudomonadota</taxon>
        <taxon>Gammaproteobacteria</taxon>
        <taxon>Legionellales</taxon>
        <taxon>Legionellaceae</taxon>
        <taxon>Legionella</taxon>
    </lineage>
</organism>
<gene>
    <name evidence="9" type="ORF">Lsan_2668</name>
</gene>
<dbReference type="RefSeq" id="WP_058514724.1">
    <property type="nucleotide sequence ID" value="NZ_CAAAIH010000034.1"/>
</dbReference>
<dbReference type="InterPro" id="IPR007182">
    <property type="entry name" value="MnhB"/>
</dbReference>
<feature type="transmembrane region" description="Helical" evidence="7">
    <location>
        <begin position="108"/>
        <end position="134"/>
    </location>
</feature>
<keyword evidence="4 7" id="KW-0812">Transmembrane</keyword>
<protein>
    <recommendedName>
        <fullName evidence="8">Na+/H+ antiporter MnhB subunit-related protein domain-containing protein</fullName>
    </recommendedName>
</protein>
<comment type="subcellular location">
    <subcellularLocation>
        <location evidence="1">Cell membrane</location>
        <topology evidence="1">Multi-pass membrane protein</topology>
    </subcellularLocation>
</comment>
<evidence type="ECO:0000256" key="5">
    <source>
        <dbReference type="ARBA" id="ARBA00022989"/>
    </source>
</evidence>
<reference evidence="9 10" key="1">
    <citation type="submission" date="2015-11" db="EMBL/GenBank/DDBJ databases">
        <title>Genomic analysis of 38 Legionella species identifies large and diverse effector repertoires.</title>
        <authorList>
            <person name="Burstein D."/>
            <person name="Amaro F."/>
            <person name="Zusman T."/>
            <person name="Lifshitz Z."/>
            <person name="Cohen O."/>
            <person name="Gilbert J.A."/>
            <person name="Pupko T."/>
            <person name="Shuman H.A."/>
            <person name="Segal G."/>
        </authorList>
    </citation>
    <scope>NUCLEOTIDE SEQUENCE [LARGE SCALE GENOMIC DNA]</scope>
    <source>
        <strain evidence="9 10">SC-63-C7</strain>
    </source>
</reference>
<feature type="transmembrane region" description="Helical" evidence="7">
    <location>
        <begin position="170"/>
        <end position="193"/>
    </location>
</feature>
<evidence type="ECO:0000313" key="9">
    <source>
        <dbReference type="EMBL" id="KTD57046.1"/>
    </source>
</evidence>
<feature type="transmembrane region" description="Helical" evidence="7">
    <location>
        <begin position="7"/>
        <end position="28"/>
    </location>
</feature>
<dbReference type="Proteomes" id="UP000054703">
    <property type="component" value="Unassembled WGS sequence"/>
</dbReference>
<evidence type="ECO:0000313" key="10">
    <source>
        <dbReference type="Proteomes" id="UP000054703"/>
    </source>
</evidence>
<comment type="caution">
    <text evidence="9">The sequence shown here is derived from an EMBL/GenBank/DDBJ whole genome shotgun (WGS) entry which is preliminary data.</text>
</comment>
<dbReference type="PATRIC" id="fig|45074.5.peg.2872"/>